<keyword evidence="2" id="KW-1185">Reference proteome</keyword>
<dbReference type="Proteomes" id="UP000633509">
    <property type="component" value="Unassembled WGS sequence"/>
</dbReference>
<reference evidence="1 2" key="1">
    <citation type="submission" date="2020-10" db="EMBL/GenBank/DDBJ databases">
        <title>Sequencing the genomes of 1000 actinobacteria strains.</title>
        <authorList>
            <person name="Klenk H.-P."/>
        </authorList>
    </citation>
    <scope>NUCLEOTIDE SEQUENCE [LARGE SCALE GENOMIC DNA]</scope>
    <source>
        <strain evidence="1 2">DSM 43173</strain>
    </source>
</reference>
<sequence>MLNPKRAERYCVSDQVSAWTSGEHLILDFTS</sequence>
<evidence type="ECO:0000313" key="2">
    <source>
        <dbReference type="Proteomes" id="UP000633509"/>
    </source>
</evidence>
<proteinExistence type="predicted"/>
<name>A0ABR9M609_9ACTN</name>
<organism evidence="1 2">
    <name type="scientific">Nonomuraea angiospora</name>
    <dbReference type="NCBI Taxonomy" id="46172"/>
    <lineage>
        <taxon>Bacteria</taxon>
        <taxon>Bacillati</taxon>
        <taxon>Actinomycetota</taxon>
        <taxon>Actinomycetes</taxon>
        <taxon>Streptosporangiales</taxon>
        <taxon>Streptosporangiaceae</taxon>
        <taxon>Nonomuraea</taxon>
    </lineage>
</organism>
<gene>
    <name evidence="1" type="ORF">H4W80_006582</name>
</gene>
<comment type="caution">
    <text evidence="1">The sequence shown here is derived from an EMBL/GenBank/DDBJ whole genome shotgun (WGS) entry which is preliminary data.</text>
</comment>
<evidence type="ECO:0000313" key="1">
    <source>
        <dbReference type="EMBL" id="MBE1588324.1"/>
    </source>
</evidence>
<evidence type="ECO:0008006" key="3">
    <source>
        <dbReference type="Google" id="ProtNLM"/>
    </source>
</evidence>
<dbReference type="EMBL" id="JADBEK010000001">
    <property type="protein sequence ID" value="MBE1588324.1"/>
    <property type="molecule type" value="Genomic_DNA"/>
</dbReference>
<protein>
    <recommendedName>
        <fullName evidence="3">Transposase</fullName>
    </recommendedName>
</protein>
<accession>A0ABR9M609</accession>